<evidence type="ECO:0000313" key="2">
    <source>
        <dbReference type="EMBL" id="RAJ04112.1"/>
    </source>
</evidence>
<dbReference type="SUPFAM" id="SSF56925">
    <property type="entry name" value="OMPA-like"/>
    <property type="match status" value="1"/>
</dbReference>
<gene>
    <name evidence="2" type="ORF">LX64_02990</name>
</gene>
<protein>
    <submittedName>
        <fullName evidence="2">Outer membrane protein with beta-barrel domain</fullName>
    </submittedName>
</protein>
<dbReference type="AlphaFoldDB" id="A0A327QK91"/>
<feature type="domain" description="Outer membrane protein beta-barrel" evidence="1">
    <location>
        <begin position="42"/>
        <end position="223"/>
    </location>
</feature>
<name>A0A327QK91_9BACT</name>
<dbReference type="InterPro" id="IPR011250">
    <property type="entry name" value="OMP/PagP_B-barrel"/>
</dbReference>
<evidence type="ECO:0000259" key="1">
    <source>
        <dbReference type="Pfam" id="PF13568"/>
    </source>
</evidence>
<dbReference type="Gene3D" id="2.40.160.20">
    <property type="match status" value="1"/>
</dbReference>
<proteinExistence type="predicted"/>
<evidence type="ECO:0000313" key="3">
    <source>
        <dbReference type="Proteomes" id="UP000249547"/>
    </source>
</evidence>
<organism evidence="2 3">
    <name type="scientific">Chitinophaga skermanii</name>
    <dbReference type="NCBI Taxonomy" id="331697"/>
    <lineage>
        <taxon>Bacteria</taxon>
        <taxon>Pseudomonadati</taxon>
        <taxon>Bacteroidota</taxon>
        <taxon>Chitinophagia</taxon>
        <taxon>Chitinophagales</taxon>
        <taxon>Chitinophagaceae</taxon>
        <taxon>Chitinophaga</taxon>
    </lineage>
</organism>
<dbReference type="EMBL" id="QLLL01000005">
    <property type="protein sequence ID" value="RAJ04112.1"/>
    <property type="molecule type" value="Genomic_DNA"/>
</dbReference>
<dbReference type="InterPro" id="IPR025665">
    <property type="entry name" value="Beta-barrel_OMP_2"/>
</dbReference>
<sequence>MVNLDVKHVTRKRKSIFPVMLLGLFFLMHTDVQAQRGDYGKRYSNEKQFRLGFTLSPLGSFFKAQEPGVERNAGRFGVNFGVMFDYFLDADNHYAISSGLSAVSAGSTLKYDAGKGLKDFSTFPAEYDIRMQYLEIPVSLKLKTDLENDFSLYGQFGTFFQAPIRARTDIITNGLKTEKVNIMGDVNPLNMGLLVGAGVEYPISESLTLTAGLSYQNGFIDVTRNSKWHDGRINNNSFALRLGLFF</sequence>
<comment type="caution">
    <text evidence="2">The sequence shown here is derived from an EMBL/GenBank/DDBJ whole genome shotgun (WGS) entry which is preliminary data.</text>
</comment>
<accession>A0A327QK91</accession>
<dbReference type="Proteomes" id="UP000249547">
    <property type="component" value="Unassembled WGS sequence"/>
</dbReference>
<reference evidence="2 3" key="1">
    <citation type="submission" date="2018-06" db="EMBL/GenBank/DDBJ databases">
        <title>Genomic Encyclopedia of Archaeal and Bacterial Type Strains, Phase II (KMG-II): from individual species to whole genera.</title>
        <authorList>
            <person name="Goeker M."/>
        </authorList>
    </citation>
    <scope>NUCLEOTIDE SEQUENCE [LARGE SCALE GENOMIC DNA]</scope>
    <source>
        <strain evidence="2 3">DSM 23857</strain>
    </source>
</reference>
<dbReference type="Pfam" id="PF13568">
    <property type="entry name" value="OMP_b-brl_2"/>
    <property type="match status" value="1"/>
</dbReference>
<keyword evidence="3" id="KW-1185">Reference proteome</keyword>